<evidence type="ECO:0000313" key="4">
    <source>
        <dbReference type="Proteomes" id="UP001597301"/>
    </source>
</evidence>
<name>A0ABW4KGS6_9BACI</name>
<organism evidence="3 4">
    <name type="scientific">Siminovitchia sediminis</name>
    <dbReference type="NCBI Taxonomy" id="1274353"/>
    <lineage>
        <taxon>Bacteria</taxon>
        <taxon>Bacillati</taxon>
        <taxon>Bacillota</taxon>
        <taxon>Bacilli</taxon>
        <taxon>Bacillales</taxon>
        <taxon>Bacillaceae</taxon>
        <taxon>Siminovitchia</taxon>
    </lineage>
</organism>
<dbReference type="Gene3D" id="3.90.1300.10">
    <property type="entry name" value="Amidase signature (AS) domain"/>
    <property type="match status" value="1"/>
</dbReference>
<comment type="caution">
    <text evidence="3">The sequence shown here is derived from an EMBL/GenBank/DDBJ whole genome shotgun (WGS) entry which is preliminary data.</text>
</comment>
<comment type="similarity">
    <text evidence="1">Belongs to the amidase family.</text>
</comment>
<dbReference type="Pfam" id="PF01425">
    <property type="entry name" value="Amidase"/>
    <property type="match status" value="1"/>
</dbReference>
<reference evidence="4" key="1">
    <citation type="journal article" date="2019" name="Int. J. Syst. Evol. Microbiol.">
        <title>The Global Catalogue of Microorganisms (GCM) 10K type strain sequencing project: providing services to taxonomists for standard genome sequencing and annotation.</title>
        <authorList>
            <consortium name="The Broad Institute Genomics Platform"/>
            <consortium name="The Broad Institute Genome Sequencing Center for Infectious Disease"/>
            <person name="Wu L."/>
            <person name="Ma J."/>
        </authorList>
    </citation>
    <scope>NUCLEOTIDE SEQUENCE [LARGE SCALE GENOMIC DNA]</scope>
    <source>
        <strain evidence="4">CGMCC 1.12295</strain>
    </source>
</reference>
<evidence type="ECO:0000313" key="3">
    <source>
        <dbReference type="EMBL" id="MFD1706728.1"/>
    </source>
</evidence>
<dbReference type="Proteomes" id="UP001597301">
    <property type="component" value="Unassembled WGS sequence"/>
</dbReference>
<dbReference type="EMBL" id="JBHUEO010000018">
    <property type="protein sequence ID" value="MFD1706728.1"/>
    <property type="molecule type" value="Genomic_DNA"/>
</dbReference>
<protein>
    <submittedName>
        <fullName evidence="3">Amidase</fullName>
    </submittedName>
</protein>
<feature type="domain" description="Amidase" evidence="2">
    <location>
        <begin position="25"/>
        <end position="445"/>
    </location>
</feature>
<dbReference type="InterPro" id="IPR000120">
    <property type="entry name" value="Amidase"/>
</dbReference>
<dbReference type="RefSeq" id="WP_380773382.1">
    <property type="nucleotide sequence ID" value="NZ_JBHUEO010000018.1"/>
</dbReference>
<dbReference type="PANTHER" id="PTHR11895">
    <property type="entry name" value="TRANSAMIDASE"/>
    <property type="match status" value="1"/>
</dbReference>
<sequence>MTDIAFLTATELAPIIQTKQLSPVELTRHILDRMEIFDPKINSYITKLNELALKQAREAENSIMHGQYRGPLHGIPIGIKDNYETKGIRTTAGSKVFAQYTPNKTATTVKKLLGAGGIMLGKLNMHPLGTGLTGTNPLFGNTRNPWNIHYMPGASSSGSAAALAAGLATLTTGTDTFGSIRVPAAMSGIYGLKPTYGLVSTYGLIPLAWSLDHAGPMARSVSDLALMLHYMAGFDPKDPTSLKIPAQDYTANLKKGITGVNIGIPTYFLKGLDPDIEKLFHRAVSTLRALGAEIKEIEIPELSMSTFSGYVIMPGEASAHTYDMLQTQPQDFPTDTRALLLSGSLTSTPQYLKAQQARRKLVKAFKKIFKNIDIILGPTIPITTPAFNKNWVAQNLEVIKACLPFTAPANLTGTPSLSVPMGLCSKGLPMGMQLIGNHLSEKLLLQAGHAWEQTNPLSFKMNS</sequence>
<evidence type="ECO:0000259" key="2">
    <source>
        <dbReference type="Pfam" id="PF01425"/>
    </source>
</evidence>
<dbReference type="SUPFAM" id="SSF75304">
    <property type="entry name" value="Amidase signature (AS) enzymes"/>
    <property type="match status" value="1"/>
</dbReference>
<dbReference type="InterPro" id="IPR023631">
    <property type="entry name" value="Amidase_dom"/>
</dbReference>
<proteinExistence type="inferred from homology"/>
<dbReference type="PANTHER" id="PTHR11895:SF7">
    <property type="entry name" value="GLUTAMYL-TRNA(GLN) AMIDOTRANSFERASE SUBUNIT A, MITOCHONDRIAL"/>
    <property type="match status" value="1"/>
</dbReference>
<evidence type="ECO:0000256" key="1">
    <source>
        <dbReference type="ARBA" id="ARBA00009199"/>
    </source>
</evidence>
<dbReference type="InterPro" id="IPR036928">
    <property type="entry name" value="AS_sf"/>
</dbReference>
<gene>
    <name evidence="3" type="ORF">ACFSCZ_08160</name>
</gene>
<accession>A0ABW4KGS6</accession>
<keyword evidence="4" id="KW-1185">Reference proteome</keyword>